<proteinExistence type="predicted"/>
<evidence type="ECO:0000313" key="3">
    <source>
        <dbReference type="Proteomes" id="UP001153678"/>
    </source>
</evidence>
<gene>
    <name evidence="2" type="ORF">FWILDA_LOCUS9428</name>
</gene>
<accession>A0A9W4SSN6</accession>
<evidence type="ECO:0000256" key="1">
    <source>
        <dbReference type="SAM" id="SignalP"/>
    </source>
</evidence>
<dbReference type="Proteomes" id="UP001153678">
    <property type="component" value="Unassembled WGS sequence"/>
</dbReference>
<feature type="signal peptide" evidence="1">
    <location>
        <begin position="1"/>
        <end position="23"/>
    </location>
</feature>
<dbReference type="AlphaFoldDB" id="A0A9W4SSN6"/>
<sequence>MKLIKLLISLLLLFNILTTRTDAIDSMKIAIIPIQCIVSNTFIGDITGETENSVKFSALACTGLGYATSSSEPLGIGRIVSEVCMDIVTGVLVGYYLKFIGLGTVSRVIFGAPMILLINKYMWEAYFRN</sequence>
<evidence type="ECO:0000313" key="2">
    <source>
        <dbReference type="EMBL" id="CAI2180120.1"/>
    </source>
</evidence>
<keyword evidence="3" id="KW-1185">Reference proteome</keyword>
<comment type="caution">
    <text evidence="2">The sequence shown here is derived from an EMBL/GenBank/DDBJ whole genome shotgun (WGS) entry which is preliminary data.</text>
</comment>
<protein>
    <submittedName>
        <fullName evidence="2">14886_t:CDS:1</fullName>
    </submittedName>
</protein>
<name>A0A9W4SSN6_9GLOM</name>
<feature type="chain" id="PRO_5040867309" evidence="1">
    <location>
        <begin position="24"/>
        <end position="129"/>
    </location>
</feature>
<keyword evidence="1" id="KW-0732">Signal</keyword>
<organism evidence="2 3">
    <name type="scientific">Funneliformis geosporum</name>
    <dbReference type="NCBI Taxonomy" id="1117311"/>
    <lineage>
        <taxon>Eukaryota</taxon>
        <taxon>Fungi</taxon>
        <taxon>Fungi incertae sedis</taxon>
        <taxon>Mucoromycota</taxon>
        <taxon>Glomeromycotina</taxon>
        <taxon>Glomeromycetes</taxon>
        <taxon>Glomerales</taxon>
        <taxon>Glomeraceae</taxon>
        <taxon>Funneliformis</taxon>
    </lineage>
</organism>
<dbReference type="EMBL" id="CAMKVN010002217">
    <property type="protein sequence ID" value="CAI2180120.1"/>
    <property type="molecule type" value="Genomic_DNA"/>
</dbReference>
<reference evidence="2" key="1">
    <citation type="submission" date="2022-08" db="EMBL/GenBank/DDBJ databases">
        <authorList>
            <person name="Kallberg Y."/>
            <person name="Tangrot J."/>
            <person name="Rosling A."/>
        </authorList>
    </citation>
    <scope>NUCLEOTIDE SEQUENCE</scope>
    <source>
        <strain evidence="2">Wild A</strain>
    </source>
</reference>